<keyword evidence="1" id="KW-0040">ANK repeat</keyword>
<dbReference type="Gene3D" id="1.25.40.20">
    <property type="entry name" value="Ankyrin repeat-containing domain"/>
    <property type="match status" value="1"/>
</dbReference>
<evidence type="ECO:0000313" key="3">
    <source>
        <dbReference type="EMBL" id="RLL95453.1"/>
    </source>
</evidence>
<dbReference type="EMBL" id="NIDN02000152">
    <property type="protein sequence ID" value="RLL95453.1"/>
    <property type="molecule type" value="Genomic_DNA"/>
</dbReference>
<dbReference type="Pfam" id="PF00023">
    <property type="entry name" value="Ank"/>
    <property type="match status" value="1"/>
</dbReference>
<dbReference type="InterPro" id="IPR036770">
    <property type="entry name" value="Ankyrin_rpt-contain_sf"/>
</dbReference>
<feature type="compositionally biased region" description="Basic and acidic residues" evidence="2">
    <location>
        <begin position="741"/>
        <end position="761"/>
    </location>
</feature>
<comment type="caution">
    <text evidence="3">The sequence shown here is derived from an EMBL/GenBank/DDBJ whole genome shotgun (WGS) entry which is preliminary data.</text>
</comment>
<reference evidence="3 4" key="1">
    <citation type="submission" date="2018-08" db="EMBL/GenBank/DDBJ databases">
        <title>Draft genome sequences of two Aspergillus turcosus clinical strains isolated from bronchoalveolar lavage fluid: one azole-susceptible and the other azole-resistant.</title>
        <authorList>
            <person name="Parent-Michaud M."/>
            <person name="Dufresne P.J."/>
            <person name="Fournier E."/>
            <person name="Martineau C."/>
            <person name="Moreira S."/>
            <person name="Perkins V."/>
            <person name="De Repentigny L."/>
            <person name="Dufresne S.F."/>
        </authorList>
    </citation>
    <scope>NUCLEOTIDE SEQUENCE [LARGE SCALE GENOMIC DNA]</scope>
    <source>
        <strain evidence="3">HMR AF 1038</strain>
    </source>
</reference>
<feature type="repeat" description="ANK" evidence="1">
    <location>
        <begin position="590"/>
        <end position="617"/>
    </location>
</feature>
<dbReference type="AlphaFoldDB" id="A0A3R7G7V0"/>
<feature type="region of interest" description="Disordered" evidence="2">
    <location>
        <begin position="671"/>
        <end position="776"/>
    </location>
</feature>
<dbReference type="OrthoDB" id="26838at2759"/>
<sequence>MVSLMLIDAICDQAGYDGEDEDEARTTKNQDAVFLDQETRLSLLVTVDGVGRNLNGKVDFAIWYESARDGMGTNLVAIEAKRLGDARKGIGALRITIDSIGALDNLLKELDHHSHKPASLLFDIQAINPGPDWALGAAFWAPQQDLKLGAFKSALPPYQGYKKAPDFVIKNLAHMAKVVEEAKVPWIPEHHLRDQVRVFDVGELKVLWVDEHVIKDAYNDEGHLRVLQSFINGSWVVDYSPVIRASTSFVKPKLGDLLTSLGALDDSKVHHGTDPSFRRLVYAKLNIYGKPYYILSPLGTDCGTWWRGDQSDLDQRIAAQDRRIEQLLIVVERVLTQSEEMSARLAVLEHELEPFKDIQVKDDDDVASFVFQYLQKKGLTGCWFPKGTARYWEEADGHVYWLRNGASTTPTVSAATAPAGATDIVHILRKPDEKPLTTQGQSSTFFLQHRGMVVVGPGTVACPMLRDQERIVTFISFRLNAKTRSSKPERECLAAVRTLAEVKGMVNAIIDQGLFDDPQGDAAIKAAKEAKVKRVLQVAEEPDAILEMDEKLMATRANDDGEDEEAANNVFSRRRQRQSAAHGDMEMSKKQYSVLHWAVQDGNIAVVELLLHYGADLQHRVIWRSENSATLKIKRLSGASHPTHSSFAKDLSLLSRQTVAEQRSTIRTKIDASYSGKPLGTKLSSGTANPTERLDDDELLAVLEEPRAKKMTRSGRSYGGKPVSSKDTSSARKAFQQSLNEAKDRPSYNEDPTHATKRPDAEPSGNLPSESERGGRAQDVREALAGHRNRTEIKTNLPPDVLKSHVQRCIELSDRYTTLRNESASYAWFVGAKAPKTIDSDVMEREEVFRIPAVQSVAFDPNTITRERTEHLLYRDILKRKRTDSLGGSNDKDWALESCSAPPDAFLSPIIAINFINQDSKLISTLLTSVTYTP</sequence>
<gene>
    <name evidence="3" type="ORF">CFD26_105260</name>
</gene>
<proteinExistence type="predicted"/>
<evidence type="ECO:0000256" key="1">
    <source>
        <dbReference type="PROSITE-ProRule" id="PRU00023"/>
    </source>
</evidence>
<dbReference type="Proteomes" id="UP000215289">
    <property type="component" value="Unassembled WGS sequence"/>
</dbReference>
<dbReference type="SUPFAM" id="SSF48403">
    <property type="entry name" value="Ankyrin repeat"/>
    <property type="match status" value="1"/>
</dbReference>
<evidence type="ECO:0000256" key="2">
    <source>
        <dbReference type="SAM" id="MobiDB-lite"/>
    </source>
</evidence>
<dbReference type="PROSITE" id="PS50297">
    <property type="entry name" value="ANK_REP_REGION"/>
    <property type="match status" value="1"/>
</dbReference>
<evidence type="ECO:0000313" key="4">
    <source>
        <dbReference type="Proteomes" id="UP000215289"/>
    </source>
</evidence>
<organism evidence="3 4">
    <name type="scientific">Aspergillus turcosus</name>
    <dbReference type="NCBI Taxonomy" id="1245748"/>
    <lineage>
        <taxon>Eukaryota</taxon>
        <taxon>Fungi</taxon>
        <taxon>Dikarya</taxon>
        <taxon>Ascomycota</taxon>
        <taxon>Pezizomycotina</taxon>
        <taxon>Eurotiomycetes</taxon>
        <taxon>Eurotiomycetidae</taxon>
        <taxon>Eurotiales</taxon>
        <taxon>Aspergillaceae</taxon>
        <taxon>Aspergillus</taxon>
        <taxon>Aspergillus subgen. Fumigati</taxon>
    </lineage>
</organism>
<accession>A0A3R7G7V0</accession>
<dbReference type="PROSITE" id="PS50088">
    <property type="entry name" value="ANK_REPEAT"/>
    <property type="match status" value="1"/>
</dbReference>
<name>A0A3R7G7V0_9EURO</name>
<dbReference type="InterPro" id="IPR002110">
    <property type="entry name" value="Ankyrin_rpt"/>
</dbReference>
<dbReference type="SMART" id="SM00248">
    <property type="entry name" value="ANK"/>
    <property type="match status" value="1"/>
</dbReference>
<keyword evidence="4" id="KW-1185">Reference proteome</keyword>
<protein>
    <submittedName>
        <fullName evidence="3">Uncharacterized protein</fullName>
    </submittedName>
</protein>